<organism evidence="1">
    <name type="scientific">Arundo donax</name>
    <name type="common">Giant reed</name>
    <name type="synonym">Donax arundinaceus</name>
    <dbReference type="NCBI Taxonomy" id="35708"/>
    <lineage>
        <taxon>Eukaryota</taxon>
        <taxon>Viridiplantae</taxon>
        <taxon>Streptophyta</taxon>
        <taxon>Embryophyta</taxon>
        <taxon>Tracheophyta</taxon>
        <taxon>Spermatophyta</taxon>
        <taxon>Magnoliopsida</taxon>
        <taxon>Liliopsida</taxon>
        <taxon>Poales</taxon>
        <taxon>Poaceae</taxon>
        <taxon>PACMAD clade</taxon>
        <taxon>Arundinoideae</taxon>
        <taxon>Arundineae</taxon>
        <taxon>Arundo</taxon>
    </lineage>
</organism>
<dbReference type="EMBL" id="GBRH01240830">
    <property type="protein sequence ID" value="JAD57065.1"/>
    <property type="molecule type" value="Transcribed_RNA"/>
</dbReference>
<sequence>MCICDAPSTSFKLSKNRFLENATALQRMTVDPVSRMVHINAVDVMVRYREVRGRLNAKSYLARQKFSQILTIL</sequence>
<protein>
    <submittedName>
        <fullName evidence="1">Uncharacterized protein</fullName>
    </submittedName>
</protein>
<reference evidence="1" key="2">
    <citation type="journal article" date="2015" name="Data Brief">
        <title>Shoot transcriptome of the giant reed, Arundo donax.</title>
        <authorList>
            <person name="Barrero R.A."/>
            <person name="Guerrero F.D."/>
            <person name="Moolhuijzen P."/>
            <person name="Goolsby J.A."/>
            <person name="Tidwell J."/>
            <person name="Bellgard S.E."/>
            <person name="Bellgard M.I."/>
        </authorList>
    </citation>
    <scope>NUCLEOTIDE SEQUENCE</scope>
    <source>
        <tissue evidence="1">Shoot tissue taken approximately 20 cm above the soil surface</tissue>
    </source>
</reference>
<evidence type="ECO:0000313" key="1">
    <source>
        <dbReference type="EMBL" id="JAD57065.1"/>
    </source>
</evidence>
<accession>A0A0A9B7B5</accession>
<dbReference type="AlphaFoldDB" id="A0A0A9B7B5"/>
<name>A0A0A9B7B5_ARUDO</name>
<reference evidence="1" key="1">
    <citation type="submission" date="2014-09" db="EMBL/GenBank/DDBJ databases">
        <authorList>
            <person name="Magalhaes I.L.F."/>
            <person name="Oliveira U."/>
            <person name="Santos F.R."/>
            <person name="Vidigal T.H.D.A."/>
            <person name="Brescovit A.D."/>
            <person name="Santos A.J."/>
        </authorList>
    </citation>
    <scope>NUCLEOTIDE SEQUENCE</scope>
    <source>
        <tissue evidence="1">Shoot tissue taken approximately 20 cm above the soil surface</tissue>
    </source>
</reference>
<proteinExistence type="predicted"/>